<keyword evidence="3" id="KW-0808">Transferase</keyword>
<dbReference type="Pfam" id="PF03725">
    <property type="entry name" value="RNase_PH_C"/>
    <property type="match status" value="1"/>
</dbReference>
<dbReference type="FunFam" id="3.30.230.70:FF:000001">
    <property type="entry name" value="Polyribonucleotide nucleotidyltransferase"/>
    <property type="match status" value="1"/>
</dbReference>
<dbReference type="Gene3D" id="2.40.50.140">
    <property type="entry name" value="Nucleic acid-binding proteins"/>
    <property type="match status" value="1"/>
</dbReference>
<dbReference type="GO" id="GO:0003723">
    <property type="term" value="F:RNA binding"/>
    <property type="evidence" value="ECO:0007669"/>
    <property type="project" value="UniProtKB-UniRule"/>
</dbReference>
<dbReference type="Proteomes" id="UP001209570">
    <property type="component" value="Unassembled WGS sequence"/>
</dbReference>
<dbReference type="NCBIfam" id="NF008805">
    <property type="entry name" value="PRK11824.1"/>
    <property type="match status" value="1"/>
</dbReference>
<dbReference type="Gene3D" id="3.30.230.70">
    <property type="entry name" value="GHMP Kinase, N-terminal domain"/>
    <property type="match status" value="2"/>
</dbReference>
<dbReference type="SUPFAM" id="SSF55666">
    <property type="entry name" value="Ribonuclease PH domain 2-like"/>
    <property type="match status" value="2"/>
</dbReference>
<accession>A0AAD5Q982</accession>
<dbReference type="GO" id="GO:0005739">
    <property type="term" value="C:mitochondrion"/>
    <property type="evidence" value="ECO:0007669"/>
    <property type="project" value="TreeGrafter"/>
</dbReference>
<evidence type="ECO:0000256" key="6">
    <source>
        <dbReference type="ARBA" id="ARBA00031451"/>
    </source>
</evidence>
<reference evidence="10" key="1">
    <citation type="submission" date="2021-12" db="EMBL/GenBank/DDBJ databases">
        <title>Prjna785345.</title>
        <authorList>
            <person name="Rujirawat T."/>
            <person name="Krajaejun T."/>
        </authorList>
    </citation>
    <scope>NUCLEOTIDE SEQUENCE</scope>
    <source>
        <strain evidence="10">Pi057C3</strain>
    </source>
</reference>
<feature type="region of interest" description="Disordered" evidence="8">
    <location>
        <begin position="814"/>
        <end position="876"/>
    </location>
</feature>
<keyword evidence="11" id="KW-1185">Reference proteome</keyword>
<dbReference type="SMART" id="SM00322">
    <property type="entry name" value="KH"/>
    <property type="match status" value="1"/>
</dbReference>
<evidence type="ECO:0000313" key="11">
    <source>
        <dbReference type="Proteomes" id="UP001209570"/>
    </source>
</evidence>
<name>A0AAD5Q982_PYTIN</name>
<dbReference type="InterPro" id="IPR004087">
    <property type="entry name" value="KH_dom"/>
</dbReference>
<feature type="domain" description="S1 motif" evidence="9">
    <location>
        <begin position="746"/>
        <end position="820"/>
    </location>
</feature>
<dbReference type="InterPro" id="IPR036612">
    <property type="entry name" value="KH_dom_type_1_sf"/>
</dbReference>
<evidence type="ECO:0000256" key="3">
    <source>
        <dbReference type="ARBA" id="ARBA00022679"/>
    </source>
</evidence>
<dbReference type="PROSITE" id="PS50084">
    <property type="entry name" value="KH_TYPE_1"/>
    <property type="match status" value="1"/>
</dbReference>
<dbReference type="GO" id="GO:0000175">
    <property type="term" value="F:3'-5'-RNA exonuclease activity"/>
    <property type="evidence" value="ECO:0007669"/>
    <property type="project" value="TreeGrafter"/>
</dbReference>
<dbReference type="Pfam" id="PF00013">
    <property type="entry name" value="KH_1"/>
    <property type="match status" value="1"/>
</dbReference>
<dbReference type="CDD" id="cd00105">
    <property type="entry name" value="KH-I"/>
    <property type="match status" value="1"/>
</dbReference>
<dbReference type="Pfam" id="PF01138">
    <property type="entry name" value="RNase_PH"/>
    <property type="match status" value="2"/>
</dbReference>
<proteinExistence type="inferred from homology"/>
<organism evidence="10 11">
    <name type="scientific">Pythium insidiosum</name>
    <name type="common">Pythiosis disease agent</name>
    <dbReference type="NCBI Taxonomy" id="114742"/>
    <lineage>
        <taxon>Eukaryota</taxon>
        <taxon>Sar</taxon>
        <taxon>Stramenopiles</taxon>
        <taxon>Oomycota</taxon>
        <taxon>Peronosporomycetes</taxon>
        <taxon>Pythiales</taxon>
        <taxon>Pythiaceae</taxon>
        <taxon>Pythium</taxon>
    </lineage>
</organism>
<evidence type="ECO:0000256" key="2">
    <source>
        <dbReference type="ARBA" id="ARBA00012416"/>
    </source>
</evidence>
<evidence type="ECO:0000256" key="5">
    <source>
        <dbReference type="ARBA" id="ARBA00022884"/>
    </source>
</evidence>
<comment type="caution">
    <text evidence="10">The sequence shown here is derived from an EMBL/GenBank/DDBJ whole genome shotgun (WGS) entry which is preliminary data.</text>
</comment>
<dbReference type="EC" id="2.7.7.8" evidence="2"/>
<dbReference type="InterPro" id="IPR003029">
    <property type="entry name" value="S1_domain"/>
</dbReference>
<evidence type="ECO:0000256" key="4">
    <source>
        <dbReference type="ARBA" id="ARBA00022695"/>
    </source>
</evidence>
<gene>
    <name evidence="10" type="ORF">P43SY_009376</name>
</gene>
<feature type="compositionally biased region" description="Low complexity" evidence="8">
    <location>
        <begin position="815"/>
        <end position="839"/>
    </location>
</feature>
<dbReference type="InterPro" id="IPR012340">
    <property type="entry name" value="NA-bd_OB-fold"/>
</dbReference>
<dbReference type="Pfam" id="PF00575">
    <property type="entry name" value="S1"/>
    <property type="match status" value="1"/>
</dbReference>
<dbReference type="GO" id="GO:0004654">
    <property type="term" value="F:polyribonucleotide nucleotidyltransferase activity"/>
    <property type="evidence" value="ECO:0007669"/>
    <property type="project" value="UniProtKB-EC"/>
</dbReference>
<evidence type="ECO:0000259" key="9">
    <source>
        <dbReference type="PROSITE" id="PS50126"/>
    </source>
</evidence>
<dbReference type="InterPro" id="IPR020568">
    <property type="entry name" value="Ribosomal_Su5_D2-typ_SF"/>
</dbReference>
<evidence type="ECO:0000256" key="8">
    <source>
        <dbReference type="SAM" id="MobiDB-lite"/>
    </source>
</evidence>
<evidence type="ECO:0000256" key="1">
    <source>
        <dbReference type="ARBA" id="ARBA00007404"/>
    </source>
</evidence>
<dbReference type="PANTHER" id="PTHR11252">
    <property type="entry name" value="POLYRIBONUCLEOTIDE NUCLEOTIDYLTRANSFERASE"/>
    <property type="match status" value="1"/>
</dbReference>
<dbReference type="CDD" id="cd11364">
    <property type="entry name" value="RNase_PH_PNPase_2"/>
    <property type="match status" value="1"/>
</dbReference>
<dbReference type="GO" id="GO:0005829">
    <property type="term" value="C:cytosol"/>
    <property type="evidence" value="ECO:0007669"/>
    <property type="project" value="TreeGrafter"/>
</dbReference>
<dbReference type="InterPro" id="IPR001247">
    <property type="entry name" value="ExoRNase_PH_dom1"/>
</dbReference>
<dbReference type="GO" id="GO:0000965">
    <property type="term" value="P:mitochondrial RNA 3'-end processing"/>
    <property type="evidence" value="ECO:0007669"/>
    <property type="project" value="TreeGrafter"/>
</dbReference>
<evidence type="ECO:0000313" key="10">
    <source>
        <dbReference type="EMBL" id="KAJ0401516.1"/>
    </source>
</evidence>
<dbReference type="InterPro" id="IPR015847">
    <property type="entry name" value="ExoRNase_PH_dom2"/>
</dbReference>
<dbReference type="SUPFAM" id="SSF54211">
    <property type="entry name" value="Ribosomal protein S5 domain 2-like"/>
    <property type="match status" value="2"/>
</dbReference>
<dbReference type="InterPro" id="IPR012162">
    <property type="entry name" value="PNPase"/>
</dbReference>
<keyword evidence="5 7" id="KW-0694">RNA-binding</keyword>
<dbReference type="InterPro" id="IPR036345">
    <property type="entry name" value="ExoRNase_PH_dom2_sf"/>
</dbReference>
<dbReference type="InterPro" id="IPR004088">
    <property type="entry name" value="KH_dom_type_1"/>
</dbReference>
<dbReference type="PROSITE" id="PS50126">
    <property type="entry name" value="S1"/>
    <property type="match status" value="1"/>
</dbReference>
<comment type="similarity">
    <text evidence="1">Belongs to the polyribonucleotide nucleotidyltransferase family.</text>
</comment>
<dbReference type="EMBL" id="JAKCXM010000126">
    <property type="protein sequence ID" value="KAJ0401516.1"/>
    <property type="molecule type" value="Genomic_DNA"/>
</dbReference>
<keyword evidence="4" id="KW-0548">Nucleotidyltransferase</keyword>
<dbReference type="SUPFAM" id="SSF54791">
    <property type="entry name" value="Eukaryotic type KH-domain (KH-domain type I)"/>
    <property type="match status" value="1"/>
</dbReference>
<dbReference type="PANTHER" id="PTHR11252:SF0">
    <property type="entry name" value="POLYRIBONUCLEOTIDE NUCLEOTIDYLTRANSFERASE 1, MITOCHONDRIAL"/>
    <property type="match status" value="1"/>
</dbReference>
<dbReference type="SMART" id="SM00316">
    <property type="entry name" value="S1"/>
    <property type="match status" value="1"/>
</dbReference>
<dbReference type="AlphaFoldDB" id="A0AAD5Q982"/>
<dbReference type="SUPFAM" id="SSF50249">
    <property type="entry name" value="Nucleic acid-binding proteins"/>
    <property type="match status" value="1"/>
</dbReference>
<dbReference type="GO" id="GO:0000958">
    <property type="term" value="P:mitochondrial mRNA catabolic process"/>
    <property type="evidence" value="ECO:0007669"/>
    <property type="project" value="TreeGrafter"/>
</dbReference>
<dbReference type="InterPro" id="IPR027408">
    <property type="entry name" value="PNPase/RNase_PH_dom_sf"/>
</dbReference>
<dbReference type="NCBIfam" id="TIGR03591">
    <property type="entry name" value="polynuc_phos"/>
    <property type="match status" value="1"/>
</dbReference>
<protein>
    <recommendedName>
        <fullName evidence="2">polyribonucleotide nucleotidyltransferase</fullName>
        <ecNumber evidence="2">2.7.7.8</ecNumber>
    </recommendedName>
    <alternativeName>
        <fullName evidence="6">Polynucleotide phosphorylase 1</fullName>
    </alternativeName>
</protein>
<sequence>MWSASRRHVRASRLLRAPVSARHAMPTALAQPSLAQSQRLQARSFFGLKDLLFGSKTDEKPAVATADSASTTDAAAAAAVAATPSGVAAPAEEAVAAPLEGSKDPMEFSVGKYARLADGGLMARCGKSMVLTTVVSPPSSGRRKDFLPLMVDYRVKYHAAGLIPDTARRNEMTGTDEEILQSRVLDRVIRPLFPRDFADDTQVLATVQSLDPQNDPLVLAINSTSAALAISNIPWYGPVGCVRVVEVDGQLIVNPTSAQRDIATLDILYAANDERTLMIEAAGDEIPEERMAEALRFAHAAIGPVIEQQRELVRQYGKPKRDYTRTTVPPTLMDKAHEIAAPITSELFASPRYSKAERQDGERRAYEAILAGLREYAQQQQQETGVALEDAALNVAAHDVFQHALRERMLSNERNARYDGRSSTTVRGLGVETDVLPMAHGSAVFTRGDTQALCSVTLGPLDRGLRVRSATQAPSDEIEYKHAILHYEFPPYCVNETGRLSGVNRRMVGHGALAEKALVPVIPAIDEFPYTIRMTSETMGSDGSSSMATVCGVTMALMDAGVPIKAPVAGISIGLVTAGDPFDPAKEIGEYRLLTDILGTEDHYGDMDFKVAGTEKGVTAIQLDVKLPGGVPLEILVQGIQQAKKARSFLLKRMSSALAEPRASLKASPGGAINVGVKFQVPTASIGAIIGAGGSNIREIEAATGCTVSIDRRAGEIHVVGPADKVEAAKATILDQTSTQAFYRVGERYEMRVTEVMEFGAILESTAPTKNRGFVHITELSAERVENIHDVLQVGQVLEFQCIQEGVSGKMSRKALLSGSSESPAASGSDASSSKRPASGMHKRRSKPVGAGSGKPPRGGHSNSSPRRSPGKPKEH</sequence>
<evidence type="ECO:0000256" key="7">
    <source>
        <dbReference type="PROSITE-ProRule" id="PRU00117"/>
    </source>
</evidence>
<dbReference type="Gene3D" id="3.30.1370.10">
    <property type="entry name" value="K Homology domain, type 1"/>
    <property type="match status" value="1"/>
</dbReference>